<evidence type="ECO:0000313" key="3">
    <source>
        <dbReference type="EMBL" id="GGL53497.1"/>
    </source>
</evidence>
<evidence type="ECO:0008006" key="5">
    <source>
        <dbReference type="Google" id="ProtNLM"/>
    </source>
</evidence>
<gene>
    <name evidence="3" type="ORF">GCM10009039_09620</name>
</gene>
<evidence type="ECO:0000256" key="2">
    <source>
        <dbReference type="SAM" id="Phobius"/>
    </source>
</evidence>
<dbReference type="AlphaFoldDB" id="A0A830F472"/>
<evidence type="ECO:0000313" key="4">
    <source>
        <dbReference type="Proteomes" id="UP000607197"/>
    </source>
</evidence>
<feature type="compositionally biased region" description="Low complexity" evidence="1">
    <location>
        <begin position="230"/>
        <end position="242"/>
    </location>
</feature>
<name>A0A830F472_9EURY</name>
<keyword evidence="2" id="KW-0812">Transmembrane</keyword>
<feature type="transmembrane region" description="Helical" evidence="2">
    <location>
        <begin position="63"/>
        <end position="86"/>
    </location>
</feature>
<sequence length="251" mass="27054">MQEAGESIADRIRESALTGIAIIVPLLITLYVFVTGVNLLSNVLDPIADLLIQASITPTTSRIIVEIAAVTSLAVLTLGLGFVATFKTGEQIIGYFDKVIERIPGLGSVYTSFRQMSDVMVESDANNFQEVKLVEYPHEGTYTLGFETTKTPEPIREAARDDSLRTLFLPLAPNPVMGGFLSHIPEDRIMDVDMSVEEGMRAVITTGVAVAETDSSAGLSREELTRLSGADVTDAMAATNTNDTDEDEPLP</sequence>
<feature type="transmembrane region" description="Helical" evidence="2">
    <location>
        <begin position="20"/>
        <end position="43"/>
    </location>
</feature>
<dbReference type="EMBL" id="BMPG01000001">
    <property type="protein sequence ID" value="GGL53497.1"/>
    <property type="molecule type" value="Genomic_DNA"/>
</dbReference>
<keyword evidence="2" id="KW-1133">Transmembrane helix</keyword>
<proteinExistence type="predicted"/>
<dbReference type="Pfam" id="PF04367">
    <property type="entry name" value="DUF502"/>
    <property type="match status" value="1"/>
</dbReference>
<dbReference type="PANTHER" id="PTHR31876:SF26">
    <property type="entry name" value="PROTEIN LIKE COV 2"/>
    <property type="match status" value="1"/>
</dbReference>
<evidence type="ECO:0000256" key="1">
    <source>
        <dbReference type="SAM" id="MobiDB-lite"/>
    </source>
</evidence>
<dbReference type="PANTHER" id="PTHR31876">
    <property type="entry name" value="COV-LIKE PROTEIN 1"/>
    <property type="match status" value="1"/>
</dbReference>
<comment type="caution">
    <text evidence="3">The sequence shown here is derived from an EMBL/GenBank/DDBJ whole genome shotgun (WGS) entry which is preliminary data.</text>
</comment>
<keyword evidence="4" id="KW-1185">Reference proteome</keyword>
<accession>A0A830F472</accession>
<reference evidence="3" key="2">
    <citation type="submission" date="2020-09" db="EMBL/GenBank/DDBJ databases">
        <authorList>
            <person name="Sun Q."/>
            <person name="Ohkuma M."/>
        </authorList>
    </citation>
    <scope>NUCLEOTIDE SEQUENCE</scope>
    <source>
        <strain evidence="3">JCM 19596</strain>
    </source>
</reference>
<protein>
    <recommendedName>
        <fullName evidence="5">DUF502 domain-containing protein</fullName>
    </recommendedName>
</protein>
<dbReference type="Proteomes" id="UP000607197">
    <property type="component" value="Unassembled WGS sequence"/>
</dbReference>
<reference evidence="3" key="1">
    <citation type="journal article" date="2014" name="Int. J. Syst. Evol. Microbiol.">
        <title>Complete genome sequence of Corynebacterium casei LMG S-19264T (=DSM 44701T), isolated from a smear-ripened cheese.</title>
        <authorList>
            <consortium name="US DOE Joint Genome Institute (JGI-PGF)"/>
            <person name="Walter F."/>
            <person name="Albersmeier A."/>
            <person name="Kalinowski J."/>
            <person name="Ruckert C."/>
        </authorList>
    </citation>
    <scope>NUCLEOTIDE SEQUENCE</scope>
    <source>
        <strain evidence="3">JCM 19596</strain>
    </source>
</reference>
<feature type="region of interest" description="Disordered" evidence="1">
    <location>
        <begin position="224"/>
        <end position="251"/>
    </location>
</feature>
<dbReference type="InterPro" id="IPR007462">
    <property type="entry name" value="COV1-like"/>
</dbReference>
<keyword evidence="2" id="KW-0472">Membrane</keyword>
<organism evidence="3 4">
    <name type="scientific">Halocalculus aciditolerans</name>
    <dbReference type="NCBI Taxonomy" id="1383812"/>
    <lineage>
        <taxon>Archaea</taxon>
        <taxon>Methanobacteriati</taxon>
        <taxon>Methanobacteriota</taxon>
        <taxon>Stenosarchaea group</taxon>
        <taxon>Halobacteria</taxon>
        <taxon>Halobacteriales</taxon>
        <taxon>Halobacteriaceae</taxon>
        <taxon>Halocalculus</taxon>
    </lineage>
</organism>